<comment type="subcellular location">
    <subcellularLocation>
        <location evidence="1">Nucleus</location>
    </subcellularLocation>
</comment>
<feature type="region of interest" description="Disordered" evidence="2">
    <location>
        <begin position="48"/>
        <end position="70"/>
    </location>
</feature>
<dbReference type="GO" id="GO:0003677">
    <property type="term" value="F:DNA binding"/>
    <property type="evidence" value="ECO:0007669"/>
    <property type="project" value="InterPro"/>
</dbReference>
<sequence>MKTNRPVRQVLPVLPQYSPQKPCGTPYLQSRCRTQRCSRTPCSAMGVDPSTLSTTLTLTPPPGDSSRSRAVPLVPLRVAPPPPSAAPQDARGFQDAVCQALAAVAGSLESMACQCSASTPASAPQLEHQDPEELFARSLAASLRRLPKPRRSQAKMRLIAVLDECEGD</sequence>
<name>A0AAE1HRN4_9NEOP</name>
<evidence type="ECO:0000259" key="3">
    <source>
        <dbReference type="PROSITE" id="PS51031"/>
    </source>
</evidence>
<reference evidence="4" key="1">
    <citation type="submission" date="2021-07" db="EMBL/GenBank/DDBJ databases">
        <authorList>
            <person name="Catto M.A."/>
            <person name="Jacobson A."/>
            <person name="Kennedy G."/>
            <person name="Labadie P."/>
            <person name="Hunt B.G."/>
            <person name="Srinivasan R."/>
        </authorList>
    </citation>
    <scope>NUCLEOTIDE SEQUENCE</scope>
    <source>
        <strain evidence="4">PL_HMW_Pooled</strain>
        <tissue evidence="4">Head</tissue>
    </source>
</reference>
<reference evidence="4" key="2">
    <citation type="journal article" date="2023" name="BMC Genomics">
        <title>Pest status, molecular evolution, and epigenetic factors derived from the genome assembly of Frankliniella fusca, a thysanopteran phytovirus vector.</title>
        <authorList>
            <person name="Catto M.A."/>
            <person name="Labadie P.E."/>
            <person name="Jacobson A.L."/>
            <person name="Kennedy G.G."/>
            <person name="Srinivasan R."/>
            <person name="Hunt B.G."/>
        </authorList>
    </citation>
    <scope>NUCLEOTIDE SEQUENCE</scope>
    <source>
        <strain evidence="4">PL_HMW_Pooled</strain>
    </source>
</reference>
<dbReference type="InterPro" id="IPR004210">
    <property type="entry name" value="BESS_motif"/>
</dbReference>
<accession>A0AAE1HRN4</accession>
<evidence type="ECO:0000256" key="1">
    <source>
        <dbReference type="PROSITE-ProRule" id="PRU00371"/>
    </source>
</evidence>
<evidence type="ECO:0000313" key="4">
    <source>
        <dbReference type="EMBL" id="KAK3926261.1"/>
    </source>
</evidence>
<protein>
    <submittedName>
        <fullName evidence="4">Tyrosine-protein phosphatase non-receptor type 4</fullName>
    </submittedName>
</protein>
<dbReference type="EMBL" id="JAHWGI010001243">
    <property type="protein sequence ID" value="KAK3926261.1"/>
    <property type="molecule type" value="Genomic_DNA"/>
</dbReference>
<dbReference type="AlphaFoldDB" id="A0AAE1HRN4"/>
<feature type="domain" description="BESS" evidence="3">
    <location>
        <begin position="129"/>
        <end position="168"/>
    </location>
</feature>
<dbReference type="Pfam" id="PF02944">
    <property type="entry name" value="BESS"/>
    <property type="match status" value="1"/>
</dbReference>
<keyword evidence="1" id="KW-0539">Nucleus</keyword>
<dbReference type="Proteomes" id="UP001219518">
    <property type="component" value="Unassembled WGS sequence"/>
</dbReference>
<evidence type="ECO:0000256" key="2">
    <source>
        <dbReference type="SAM" id="MobiDB-lite"/>
    </source>
</evidence>
<gene>
    <name evidence="4" type="ORF">KUF71_014510</name>
</gene>
<organism evidence="4 5">
    <name type="scientific">Frankliniella fusca</name>
    <dbReference type="NCBI Taxonomy" id="407009"/>
    <lineage>
        <taxon>Eukaryota</taxon>
        <taxon>Metazoa</taxon>
        <taxon>Ecdysozoa</taxon>
        <taxon>Arthropoda</taxon>
        <taxon>Hexapoda</taxon>
        <taxon>Insecta</taxon>
        <taxon>Pterygota</taxon>
        <taxon>Neoptera</taxon>
        <taxon>Paraneoptera</taxon>
        <taxon>Thysanoptera</taxon>
        <taxon>Terebrantia</taxon>
        <taxon>Thripoidea</taxon>
        <taxon>Thripidae</taxon>
        <taxon>Frankliniella</taxon>
    </lineage>
</organism>
<dbReference type="PROSITE" id="PS51031">
    <property type="entry name" value="BESS"/>
    <property type="match status" value="1"/>
</dbReference>
<evidence type="ECO:0000313" key="5">
    <source>
        <dbReference type="Proteomes" id="UP001219518"/>
    </source>
</evidence>
<comment type="caution">
    <text evidence="4">The sequence shown here is derived from an EMBL/GenBank/DDBJ whole genome shotgun (WGS) entry which is preliminary data.</text>
</comment>
<dbReference type="GO" id="GO:0005634">
    <property type="term" value="C:nucleus"/>
    <property type="evidence" value="ECO:0007669"/>
    <property type="project" value="UniProtKB-SubCell"/>
</dbReference>
<keyword evidence="5" id="KW-1185">Reference proteome</keyword>
<feature type="compositionally biased region" description="Low complexity" evidence="2">
    <location>
        <begin position="49"/>
        <end position="58"/>
    </location>
</feature>
<proteinExistence type="predicted"/>